<keyword evidence="1" id="KW-0732">Signal</keyword>
<dbReference type="Proteomes" id="UP001642540">
    <property type="component" value="Unassembled WGS sequence"/>
</dbReference>
<organism evidence="2 3">
    <name type="scientific">Orchesella dallaii</name>
    <dbReference type="NCBI Taxonomy" id="48710"/>
    <lineage>
        <taxon>Eukaryota</taxon>
        <taxon>Metazoa</taxon>
        <taxon>Ecdysozoa</taxon>
        <taxon>Arthropoda</taxon>
        <taxon>Hexapoda</taxon>
        <taxon>Collembola</taxon>
        <taxon>Entomobryomorpha</taxon>
        <taxon>Entomobryoidea</taxon>
        <taxon>Orchesellidae</taxon>
        <taxon>Orchesellinae</taxon>
        <taxon>Orchesella</taxon>
    </lineage>
</organism>
<accession>A0ABP1RCW2</accession>
<evidence type="ECO:0000313" key="2">
    <source>
        <dbReference type="EMBL" id="CAL8122945.1"/>
    </source>
</evidence>
<gene>
    <name evidence="2" type="ORF">ODALV1_LOCUS20026</name>
</gene>
<feature type="signal peptide" evidence="1">
    <location>
        <begin position="1"/>
        <end position="24"/>
    </location>
</feature>
<protein>
    <submittedName>
        <fullName evidence="2">Uncharacterized protein</fullName>
    </submittedName>
</protein>
<proteinExistence type="predicted"/>
<reference evidence="2 3" key="1">
    <citation type="submission" date="2024-08" db="EMBL/GenBank/DDBJ databases">
        <authorList>
            <person name="Cucini C."/>
            <person name="Frati F."/>
        </authorList>
    </citation>
    <scope>NUCLEOTIDE SEQUENCE [LARGE SCALE GENOMIC DNA]</scope>
</reference>
<dbReference type="EMBL" id="CAXLJM020000068">
    <property type="protein sequence ID" value="CAL8122945.1"/>
    <property type="molecule type" value="Genomic_DNA"/>
</dbReference>
<evidence type="ECO:0000313" key="3">
    <source>
        <dbReference type="Proteomes" id="UP001642540"/>
    </source>
</evidence>
<keyword evidence="3" id="KW-1185">Reference proteome</keyword>
<feature type="chain" id="PRO_5046885707" evidence="1">
    <location>
        <begin position="25"/>
        <end position="96"/>
    </location>
</feature>
<sequence length="96" mass="10228">MNTSSKTIILTVLLVCLSIPAIFGSPPATIGCTRISDVGNPCRFKNATDTCLTSGGERGSSLTCCHIEVQTDEGRQVLECRCCLPSDQCEQCDALE</sequence>
<evidence type="ECO:0000256" key="1">
    <source>
        <dbReference type="SAM" id="SignalP"/>
    </source>
</evidence>
<dbReference type="PROSITE" id="PS51257">
    <property type="entry name" value="PROKAR_LIPOPROTEIN"/>
    <property type="match status" value="1"/>
</dbReference>
<name>A0ABP1RCW2_9HEXA</name>
<comment type="caution">
    <text evidence="2">The sequence shown here is derived from an EMBL/GenBank/DDBJ whole genome shotgun (WGS) entry which is preliminary data.</text>
</comment>